<dbReference type="UniPathway" id="UPA00632"/>
<dbReference type="Proteomes" id="UP000030012">
    <property type="component" value="Unassembled WGS sequence"/>
</dbReference>
<reference evidence="6 7" key="1">
    <citation type="submission" date="2014-01" db="EMBL/GenBank/DDBJ databases">
        <title>Plasmidome dynamics in the species complex Clostridium novyi sensu lato converts strains of independent lineages into distinctly different pathogens.</title>
        <authorList>
            <person name="Skarin H."/>
            <person name="Segerman B."/>
        </authorList>
    </citation>
    <scope>NUCLEOTIDE SEQUENCE [LARGE SCALE GENOMIC DNA]</scope>
    <source>
        <strain evidence="6 7">4552</strain>
    </source>
</reference>
<sequence>MELFTNILNYKVFKKSKNELIEYIQKFEKVNIISGNPEILYMGTKDKFLNDIYVAKESVIIPDGVGTVIASKIVHNPVLEKLAGIEVMEEIIKKCEKENKGIYLVGAKQEVLEACVKNLLIKYPNLKIEGSHNGYFNLDDCSHITEDIKNKKPYALFVAMGCPRQEKFIHNNFQDLPCSIFMGVGGSFDVFSGKVNRAPKWMIKLGLEWLYRVVKEPFRIKRLAVIPKFLIGVVFSSNKKYSN</sequence>
<name>A0A0A0I823_CLONO</name>
<comment type="pathway">
    <text evidence="5">Cell wall biogenesis; teichoic acid biosynthesis.</text>
</comment>
<dbReference type="OrthoDB" id="9771846at2"/>
<keyword evidence="4 5" id="KW-0961">Cell wall biogenesis/degradation</keyword>
<evidence type="ECO:0000313" key="6">
    <source>
        <dbReference type="EMBL" id="KGM96451.1"/>
    </source>
</evidence>
<dbReference type="PANTHER" id="PTHR34136">
    <property type="match status" value="1"/>
</dbReference>
<comment type="similarity">
    <text evidence="5">Belongs to the glycosyltransferase 26 family. TagA/TarA subfamily.</text>
</comment>
<evidence type="ECO:0000313" key="7">
    <source>
        <dbReference type="Proteomes" id="UP000030012"/>
    </source>
</evidence>
<dbReference type="InterPro" id="IPR004629">
    <property type="entry name" value="WecG_TagA_CpsF"/>
</dbReference>
<proteinExistence type="inferred from homology"/>
<evidence type="ECO:0000256" key="1">
    <source>
        <dbReference type="ARBA" id="ARBA00022676"/>
    </source>
</evidence>
<comment type="catalytic activity">
    <reaction evidence="5">
        <text>UDP-N-acetyl-alpha-D-mannosamine + N-acetyl-alpha-D-glucosaminyl-di-trans,octa-cis-undecaprenyl diphosphate = N-acetyl-beta-D-mannosaminyl-(1-&gt;4)-N-acetyl-alpha-D-glucosaminyl di-trans,octa-cis-undecaprenyl diphosphate + UDP + H(+)</text>
        <dbReference type="Rhea" id="RHEA:16053"/>
        <dbReference type="ChEBI" id="CHEBI:15378"/>
        <dbReference type="ChEBI" id="CHEBI:58223"/>
        <dbReference type="ChEBI" id="CHEBI:62959"/>
        <dbReference type="ChEBI" id="CHEBI:68623"/>
        <dbReference type="ChEBI" id="CHEBI:132210"/>
        <dbReference type="EC" id="2.4.1.187"/>
    </reaction>
</comment>
<dbReference type="CDD" id="cd06533">
    <property type="entry name" value="Glyco_transf_WecG_TagA"/>
    <property type="match status" value="1"/>
</dbReference>
<dbReference type="EC" id="2.4.1.187" evidence="5"/>
<dbReference type="GO" id="GO:0047244">
    <property type="term" value="F:N-acetylglucosaminyldiphosphoundecaprenol N-acetyl-beta-D-mannosaminyltransferase activity"/>
    <property type="evidence" value="ECO:0007669"/>
    <property type="project" value="UniProtKB-UniRule"/>
</dbReference>
<protein>
    <recommendedName>
        <fullName evidence="5">N-acetylglucosaminyldiphosphoundecaprenol N-acetyl-beta-D-mannosaminyltransferase</fullName>
        <ecNumber evidence="5">2.4.1.187</ecNumber>
    </recommendedName>
    <alternativeName>
        <fullName evidence="5">N-acetylmannosaminyltransferase</fullName>
    </alternativeName>
    <alternativeName>
        <fullName evidence="5">UDP-N-acetylmannosamine transferase</fullName>
    </alternativeName>
    <alternativeName>
        <fullName evidence="5">UDP-N-acetylmannosamine:N-acetylglucosaminyl pyrophosphorylundecaprenol N-acetylmannosaminyltransferase</fullName>
    </alternativeName>
</protein>
<evidence type="ECO:0000256" key="3">
    <source>
        <dbReference type="ARBA" id="ARBA00022944"/>
    </source>
</evidence>
<keyword evidence="2 5" id="KW-0808">Transferase</keyword>
<dbReference type="EMBL" id="JENJ01000022">
    <property type="protein sequence ID" value="KGM96451.1"/>
    <property type="molecule type" value="Genomic_DNA"/>
</dbReference>
<dbReference type="HAMAP" id="MF_02070">
    <property type="entry name" value="TagA_TarA"/>
    <property type="match status" value="1"/>
</dbReference>
<gene>
    <name evidence="6" type="ORF">Z968_06320</name>
</gene>
<evidence type="ECO:0000256" key="5">
    <source>
        <dbReference type="HAMAP-Rule" id="MF_02070"/>
    </source>
</evidence>
<dbReference type="AlphaFoldDB" id="A0A0A0I823"/>
<keyword evidence="3 5" id="KW-0777">Teichoic acid biosynthesis</keyword>
<dbReference type="PANTHER" id="PTHR34136:SF1">
    <property type="entry name" value="UDP-N-ACETYL-D-MANNOSAMINURONIC ACID TRANSFERASE"/>
    <property type="match status" value="1"/>
</dbReference>
<accession>A0A0A0I823</accession>
<organism evidence="6 7">
    <name type="scientific">Clostridium novyi A str. 4552</name>
    <dbReference type="NCBI Taxonomy" id="1444289"/>
    <lineage>
        <taxon>Bacteria</taxon>
        <taxon>Bacillati</taxon>
        <taxon>Bacillota</taxon>
        <taxon>Clostridia</taxon>
        <taxon>Eubacteriales</taxon>
        <taxon>Clostridiaceae</taxon>
        <taxon>Clostridium</taxon>
    </lineage>
</organism>
<dbReference type="GO" id="GO:0071555">
    <property type="term" value="P:cell wall organization"/>
    <property type="evidence" value="ECO:0007669"/>
    <property type="project" value="UniProtKB-KW"/>
</dbReference>
<dbReference type="GO" id="GO:0019350">
    <property type="term" value="P:teichoic acid biosynthetic process"/>
    <property type="evidence" value="ECO:0007669"/>
    <property type="project" value="UniProtKB-UniRule"/>
</dbReference>
<dbReference type="Pfam" id="PF03808">
    <property type="entry name" value="Glyco_tran_WecG"/>
    <property type="match status" value="1"/>
</dbReference>
<evidence type="ECO:0000256" key="2">
    <source>
        <dbReference type="ARBA" id="ARBA00022679"/>
    </source>
</evidence>
<keyword evidence="1 5" id="KW-0328">Glycosyltransferase</keyword>
<dbReference type="InterPro" id="IPR034714">
    <property type="entry name" value="TagA_TarA"/>
</dbReference>
<dbReference type="NCBIfam" id="TIGR00696">
    <property type="entry name" value="wecG_tagA_cpsF"/>
    <property type="match status" value="1"/>
</dbReference>
<dbReference type="RefSeq" id="WP_039254854.1">
    <property type="nucleotide sequence ID" value="NZ_JENJ01000022.1"/>
</dbReference>
<evidence type="ECO:0000256" key="4">
    <source>
        <dbReference type="ARBA" id="ARBA00023316"/>
    </source>
</evidence>
<comment type="function">
    <text evidence="5">Catalyzes the conversion of GlcNAc-PP-undecaprenol into ManNAc-GlcNAc-PP-undecaprenol, the first committed lipid intermediate in the de novo synthesis of teichoic acid.</text>
</comment>
<comment type="caution">
    <text evidence="6">The sequence shown here is derived from an EMBL/GenBank/DDBJ whole genome shotgun (WGS) entry which is preliminary data.</text>
</comment>